<dbReference type="GO" id="GO:0006351">
    <property type="term" value="P:DNA-templated transcription"/>
    <property type="evidence" value="ECO:0007669"/>
    <property type="project" value="InterPro"/>
</dbReference>
<reference evidence="8 9" key="1">
    <citation type="submission" date="2015-04" db="EMBL/GenBank/DDBJ databases">
        <authorList>
            <person name="Heijne W.H."/>
            <person name="Fedorova N.D."/>
            <person name="Nierman W.C."/>
            <person name="Vollebregt A.W."/>
            <person name="Zhao Z."/>
            <person name="Wu L."/>
            <person name="Kumar M."/>
            <person name="Stam H."/>
            <person name="van den Berg M.A."/>
            <person name="Pel H.J."/>
        </authorList>
    </citation>
    <scope>NUCLEOTIDE SEQUENCE [LARGE SCALE GENOMIC DNA]</scope>
    <source>
        <strain evidence="8 9">CBS 393.64</strain>
    </source>
</reference>
<evidence type="ECO:0000259" key="7">
    <source>
        <dbReference type="SMART" id="SM00906"/>
    </source>
</evidence>
<dbReference type="CDD" id="cd00067">
    <property type="entry name" value="GAL4"/>
    <property type="match status" value="1"/>
</dbReference>
<keyword evidence="9" id="KW-1185">Reference proteome</keyword>
<keyword evidence="4" id="KW-0804">Transcription</keyword>
<dbReference type="RefSeq" id="XP_013331000.1">
    <property type="nucleotide sequence ID" value="XM_013475546.1"/>
</dbReference>
<dbReference type="Proteomes" id="UP000053958">
    <property type="component" value="Unassembled WGS sequence"/>
</dbReference>
<feature type="region of interest" description="Disordered" evidence="6">
    <location>
        <begin position="124"/>
        <end position="150"/>
    </location>
</feature>
<dbReference type="InterPro" id="IPR001138">
    <property type="entry name" value="Zn2Cys6_DnaBD"/>
</dbReference>
<evidence type="ECO:0000256" key="5">
    <source>
        <dbReference type="ARBA" id="ARBA00023242"/>
    </source>
</evidence>
<evidence type="ECO:0000313" key="9">
    <source>
        <dbReference type="Proteomes" id="UP000053958"/>
    </source>
</evidence>
<dbReference type="InterPro" id="IPR007219">
    <property type="entry name" value="XnlR_reg_dom"/>
</dbReference>
<dbReference type="GO" id="GO:0000435">
    <property type="term" value="P:positive regulation of transcription from RNA polymerase II promoter by galactose"/>
    <property type="evidence" value="ECO:0007669"/>
    <property type="project" value="TreeGrafter"/>
</dbReference>
<sequence>MESGETEGFLSWSSGSFLRSSSSQSILRRRCCDALCYAAAVEDQLPVREVTGLAHRPTRRAVNNAIFLSASSVLFFLLQSSTTLPFFEFETSDLCSAASRSCSASSQQRRSGALVETAHALLRRGQQSPVHDASWPSTSRLDDEPGHRRQHAQIKIMLHRDGAGRGDNPRTLIAAIQLLAGVEAPRARLTLQFLSWQTPRCRHSHCSRRLFSRPLLMENNSNPEQSPPDSASQPRAPASDNATPNRPKRRRRVPIACANCRLRKTKCDHIVPRNVTDKSLAGLTASAQDYIRSLEYKLKQYEERFRDQNAAVHRASVASESTDASSTTPRQAPSVSQPPPRPQRKKPSIIAASPQIFLGGDSGVSFTQLILNAMNPGGCDRLQAQSFSSPREQPGQTNDPDLYTLPPDVRDLIQLYFDFHYVLSPIFHVPSIFAKFEAALTCEPSKRPEHTSTLAIINMICAIASAHRRFPAETPISQTRKLYDRAMALVGPTILYDWTLEKVQILLLGARYLLSSNYPDECWTVLGLAIRIAHGLELHRPPPDGLDYVTKEVRKRVWYACYVTDQLLSTIFGRPAATSSVTFTTPLPEDLDDDCIQPNRLLYPSDRTPSVVSFSLQVAKLYKLMEEASSLVDPPLERILQLDEAFEAWYAQVPPDFRIYDQETIKDDKALILALRANMVRILIHRQSLVSTLSSLSQGRRTTRSSDGLRTNMLQSSRHICVRTAEETIRLVGHRHDRTKKAVGPSWFNLYYLFNAILIIASHVVDPEYRDDKEALSHLEQAMFMIRQYSANLACAQRAYIFLRQLLDLVDKTLPANGRKTTGPAEAESHGSSVSAGESVPPDTGYDAQASRDFFAFWDNTEDLTMALGSQLESYTALGSEMWSWGFGPSTDARMFTATPSSSIVP</sequence>
<keyword evidence="2" id="KW-0805">Transcription regulation</keyword>
<feature type="region of interest" description="Disordered" evidence="6">
    <location>
        <begin position="217"/>
        <end position="252"/>
    </location>
</feature>
<name>A0A0F4Z3D5_RASE3</name>
<dbReference type="STRING" id="1408163.A0A0F4Z3D5"/>
<proteinExistence type="predicted"/>
<dbReference type="GeneID" id="25313924"/>
<evidence type="ECO:0000256" key="6">
    <source>
        <dbReference type="SAM" id="MobiDB-lite"/>
    </source>
</evidence>
<evidence type="ECO:0000256" key="2">
    <source>
        <dbReference type="ARBA" id="ARBA00023015"/>
    </source>
</evidence>
<dbReference type="AlphaFoldDB" id="A0A0F4Z3D5"/>
<feature type="region of interest" description="Disordered" evidence="6">
    <location>
        <begin position="310"/>
        <end position="347"/>
    </location>
</feature>
<dbReference type="GO" id="GO:0000978">
    <property type="term" value="F:RNA polymerase II cis-regulatory region sequence-specific DNA binding"/>
    <property type="evidence" value="ECO:0007669"/>
    <property type="project" value="TreeGrafter"/>
</dbReference>
<dbReference type="SUPFAM" id="SSF57701">
    <property type="entry name" value="Zn2/Cys6 DNA-binding domain"/>
    <property type="match status" value="1"/>
</dbReference>
<dbReference type="CDD" id="cd12148">
    <property type="entry name" value="fungal_TF_MHR"/>
    <property type="match status" value="1"/>
</dbReference>
<evidence type="ECO:0000256" key="1">
    <source>
        <dbReference type="ARBA" id="ARBA00022723"/>
    </source>
</evidence>
<feature type="domain" description="Xylanolytic transcriptional activator regulatory" evidence="7">
    <location>
        <begin position="522"/>
        <end position="594"/>
    </location>
</feature>
<organism evidence="8 9">
    <name type="scientific">Rasamsonia emersonii (strain ATCC 16479 / CBS 393.64 / IMI 116815)</name>
    <dbReference type="NCBI Taxonomy" id="1408163"/>
    <lineage>
        <taxon>Eukaryota</taxon>
        <taxon>Fungi</taxon>
        <taxon>Dikarya</taxon>
        <taxon>Ascomycota</taxon>
        <taxon>Pezizomycotina</taxon>
        <taxon>Eurotiomycetes</taxon>
        <taxon>Eurotiomycetidae</taxon>
        <taxon>Eurotiales</taxon>
        <taxon>Trichocomaceae</taxon>
        <taxon>Rasamsonia</taxon>
    </lineage>
</organism>
<gene>
    <name evidence="8" type="ORF">T310_1573</name>
</gene>
<comment type="caution">
    <text evidence="8">The sequence shown here is derived from an EMBL/GenBank/DDBJ whole genome shotgun (WGS) entry which is preliminary data.</text>
</comment>
<dbReference type="GO" id="GO:0008270">
    <property type="term" value="F:zinc ion binding"/>
    <property type="evidence" value="ECO:0007669"/>
    <property type="project" value="InterPro"/>
</dbReference>
<dbReference type="PANTHER" id="PTHR47424:SF3">
    <property type="entry name" value="REGULATORY PROTEIN GAL4"/>
    <property type="match status" value="1"/>
</dbReference>
<dbReference type="SMART" id="SM00906">
    <property type="entry name" value="Fungal_trans"/>
    <property type="match status" value="1"/>
</dbReference>
<accession>A0A0F4Z3D5</accession>
<feature type="compositionally biased region" description="Polar residues" evidence="6">
    <location>
        <begin position="218"/>
        <end position="233"/>
    </location>
</feature>
<evidence type="ECO:0000313" key="8">
    <source>
        <dbReference type="EMBL" id="KKA24388.1"/>
    </source>
</evidence>
<feature type="region of interest" description="Disordered" evidence="6">
    <location>
        <begin position="381"/>
        <end position="402"/>
    </location>
</feature>
<dbReference type="PANTHER" id="PTHR47424">
    <property type="entry name" value="REGULATORY PROTEIN GAL4"/>
    <property type="match status" value="1"/>
</dbReference>
<keyword evidence="3" id="KW-0238">DNA-binding</keyword>
<dbReference type="GO" id="GO:0005634">
    <property type="term" value="C:nucleus"/>
    <property type="evidence" value="ECO:0007669"/>
    <property type="project" value="TreeGrafter"/>
</dbReference>
<dbReference type="InterPro" id="IPR051127">
    <property type="entry name" value="Fungal_SecMet_Regulators"/>
</dbReference>
<dbReference type="InterPro" id="IPR036864">
    <property type="entry name" value="Zn2-C6_fun-type_DNA-bd_sf"/>
</dbReference>
<keyword evidence="5" id="KW-0539">Nucleus</keyword>
<evidence type="ECO:0000256" key="4">
    <source>
        <dbReference type="ARBA" id="ARBA00023163"/>
    </source>
</evidence>
<dbReference type="OrthoDB" id="2283488at2759"/>
<protein>
    <recommendedName>
        <fullName evidence="7">Xylanolytic transcriptional activator regulatory domain-containing protein</fullName>
    </recommendedName>
</protein>
<feature type="compositionally biased region" description="Polar residues" evidence="6">
    <location>
        <begin position="318"/>
        <end position="328"/>
    </location>
</feature>
<feature type="region of interest" description="Disordered" evidence="6">
    <location>
        <begin position="818"/>
        <end position="844"/>
    </location>
</feature>
<dbReference type="EMBL" id="LASV01000063">
    <property type="protein sequence ID" value="KKA24388.1"/>
    <property type="molecule type" value="Genomic_DNA"/>
</dbReference>
<keyword evidence="1" id="KW-0479">Metal-binding</keyword>
<dbReference type="GO" id="GO:0000981">
    <property type="term" value="F:DNA-binding transcription factor activity, RNA polymerase II-specific"/>
    <property type="evidence" value="ECO:0007669"/>
    <property type="project" value="InterPro"/>
</dbReference>
<dbReference type="Pfam" id="PF04082">
    <property type="entry name" value="Fungal_trans"/>
    <property type="match status" value="1"/>
</dbReference>
<feature type="compositionally biased region" description="Polar residues" evidence="6">
    <location>
        <begin position="383"/>
        <end position="399"/>
    </location>
</feature>
<evidence type="ECO:0000256" key="3">
    <source>
        <dbReference type="ARBA" id="ARBA00023125"/>
    </source>
</evidence>
<feature type="compositionally biased region" description="Polar residues" evidence="6">
    <location>
        <begin position="125"/>
        <end position="139"/>
    </location>
</feature>